<dbReference type="GO" id="GO:0003677">
    <property type="term" value="F:DNA binding"/>
    <property type="evidence" value="ECO:0007669"/>
    <property type="project" value="UniProtKB-KW"/>
</dbReference>
<protein>
    <submittedName>
        <fullName evidence="3">DNA-binding MarR family transcriptional regulator</fullName>
    </submittedName>
</protein>
<proteinExistence type="predicted"/>
<dbReference type="EMBL" id="JACHVQ010000001">
    <property type="protein sequence ID" value="MBB2891853.1"/>
    <property type="molecule type" value="Genomic_DNA"/>
</dbReference>
<keyword evidence="3" id="KW-0238">DNA-binding</keyword>
<dbReference type="InterPro" id="IPR000835">
    <property type="entry name" value="HTH_MarR-typ"/>
</dbReference>
<dbReference type="PANTHER" id="PTHR33164:SF43">
    <property type="entry name" value="HTH-TYPE TRANSCRIPTIONAL REPRESSOR YETL"/>
    <property type="match status" value="1"/>
</dbReference>
<dbReference type="SMART" id="SM00347">
    <property type="entry name" value="HTH_MARR"/>
    <property type="match status" value="1"/>
</dbReference>
<dbReference type="InterPro" id="IPR039422">
    <property type="entry name" value="MarR/SlyA-like"/>
</dbReference>
<dbReference type="Gene3D" id="1.10.10.10">
    <property type="entry name" value="Winged helix-like DNA-binding domain superfamily/Winged helix DNA-binding domain"/>
    <property type="match status" value="1"/>
</dbReference>
<reference evidence="3 4" key="1">
    <citation type="submission" date="2020-08" db="EMBL/GenBank/DDBJ databases">
        <title>Sequencing the genomes of 1000 actinobacteria strains.</title>
        <authorList>
            <person name="Klenk H.-P."/>
        </authorList>
    </citation>
    <scope>NUCLEOTIDE SEQUENCE [LARGE SCALE GENOMIC DNA]</scope>
    <source>
        <strain evidence="3 4">DSM 105369</strain>
    </source>
</reference>
<feature type="domain" description="HTH marR-type" evidence="2">
    <location>
        <begin position="8"/>
        <end position="140"/>
    </location>
</feature>
<dbReference type="RefSeq" id="WP_183320062.1">
    <property type="nucleotide sequence ID" value="NZ_JACHVQ010000001.1"/>
</dbReference>
<evidence type="ECO:0000259" key="2">
    <source>
        <dbReference type="PROSITE" id="PS50995"/>
    </source>
</evidence>
<sequence length="166" mass="18486">MTENRPEPPTLLYLIKQVELASRAGLDELTRPAGLTALQYTALTVLERHPGLTAARLARNSFVTAQSMADMVTSLLRRGLIERNRDPQDRRRLVLSLTDDGHRVLADLRPDVAVLEARMLVELPAESADELRELLEACRRGLGSRTTHARSSDSSEWGPEPDHQVS</sequence>
<dbReference type="AlphaFoldDB" id="A0A839N6X2"/>
<organism evidence="3 4">
    <name type="scientific">Flexivirga oryzae</name>
    <dbReference type="NCBI Taxonomy" id="1794944"/>
    <lineage>
        <taxon>Bacteria</taxon>
        <taxon>Bacillati</taxon>
        <taxon>Actinomycetota</taxon>
        <taxon>Actinomycetes</taxon>
        <taxon>Micrococcales</taxon>
        <taxon>Dermacoccaceae</taxon>
        <taxon>Flexivirga</taxon>
    </lineage>
</organism>
<dbReference type="InterPro" id="IPR036388">
    <property type="entry name" value="WH-like_DNA-bd_sf"/>
</dbReference>
<feature type="region of interest" description="Disordered" evidence="1">
    <location>
        <begin position="141"/>
        <end position="166"/>
    </location>
</feature>
<dbReference type="InterPro" id="IPR036390">
    <property type="entry name" value="WH_DNA-bd_sf"/>
</dbReference>
<gene>
    <name evidence="3" type="ORF">FHU39_001837</name>
</gene>
<dbReference type="Pfam" id="PF12802">
    <property type="entry name" value="MarR_2"/>
    <property type="match status" value="1"/>
</dbReference>
<dbReference type="PROSITE" id="PS50995">
    <property type="entry name" value="HTH_MARR_2"/>
    <property type="match status" value="1"/>
</dbReference>
<dbReference type="Proteomes" id="UP000559182">
    <property type="component" value="Unassembled WGS sequence"/>
</dbReference>
<evidence type="ECO:0000313" key="3">
    <source>
        <dbReference type="EMBL" id="MBB2891853.1"/>
    </source>
</evidence>
<evidence type="ECO:0000256" key="1">
    <source>
        <dbReference type="SAM" id="MobiDB-lite"/>
    </source>
</evidence>
<dbReference type="PANTHER" id="PTHR33164">
    <property type="entry name" value="TRANSCRIPTIONAL REGULATOR, MARR FAMILY"/>
    <property type="match status" value="1"/>
</dbReference>
<name>A0A839N6X2_9MICO</name>
<accession>A0A839N6X2</accession>
<dbReference type="GO" id="GO:0006950">
    <property type="term" value="P:response to stress"/>
    <property type="evidence" value="ECO:0007669"/>
    <property type="project" value="TreeGrafter"/>
</dbReference>
<dbReference type="GO" id="GO:0003700">
    <property type="term" value="F:DNA-binding transcription factor activity"/>
    <property type="evidence" value="ECO:0007669"/>
    <property type="project" value="InterPro"/>
</dbReference>
<dbReference type="SUPFAM" id="SSF46785">
    <property type="entry name" value="Winged helix' DNA-binding domain"/>
    <property type="match status" value="1"/>
</dbReference>
<comment type="caution">
    <text evidence="3">The sequence shown here is derived from an EMBL/GenBank/DDBJ whole genome shotgun (WGS) entry which is preliminary data.</text>
</comment>
<evidence type="ECO:0000313" key="4">
    <source>
        <dbReference type="Proteomes" id="UP000559182"/>
    </source>
</evidence>
<keyword evidence="4" id="KW-1185">Reference proteome</keyword>